<accession>A0A934IJ03</accession>
<keyword evidence="3 5" id="KW-1133">Transmembrane helix</keyword>
<feature type="transmembrane region" description="Helical" evidence="5">
    <location>
        <begin position="126"/>
        <end position="145"/>
    </location>
</feature>
<dbReference type="GO" id="GO:0006874">
    <property type="term" value="P:intracellular calcium ion homeostasis"/>
    <property type="evidence" value="ECO:0007669"/>
    <property type="project" value="TreeGrafter"/>
</dbReference>
<organism evidence="7 8">
    <name type="scientific">Palleronia pontilimi</name>
    <dbReference type="NCBI Taxonomy" id="1964209"/>
    <lineage>
        <taxon>Bacteria</taxon>
        <taxon>Pseudomonadati</taxon>
        <taxon>Pseudomonadota</taxon>
        <taxon>Alphaproteobacteria</taxon>
        <taxon>Rhodobacterales</taxon>
        <taxon>Roseobacteraceae</taxon>
        <taxon>Palleronia</taxon>
    </lineage>
</organism>
<dbReference type="GO" id="GO:0005262">
    <property type="term" value="F:calcium channel activity"/>
    <property type="evidence" value="ECO:0007669"/>
    <property type="project" value="TreeGrafter"/>
</dbReference>
<evidence type="ECO:0000256" key="4">
    <source>
        <dbReference type="ARBA" id="ARBA00023136"/>
    </source>
</evidence>
<feature type="transmembrane region" description="Helical" evidence="5">
    <location>
        <begin position="205"/>
        <end position="228"/>
    </location>
</feature>
<feature type="transmembrane region" description="Helical" evidence="5">
    <location>
        <begin position="296"/>
        <end position="314"/>
    </location>
</feature>
<evidence type="ECO:0000256" key="5">
    <source>
        <dbReference type="SAM" id="Phobius"/>
    </source>
</evidence>
<keyword evidence="2 5" id="KW-0812">Transmembrane</keyword>
<dbReference type="RefSeq" id="WP_198915975.1">
    <property type="nucleotide sequence ID" value="NZ_JAEKPD010000007.1"/>
</dbReference>
<proteinExistence type="predicted"/>
<evidence type="ECO:0000259" key="6">
    <source>
        <dbReference type="Pfam" id="PF01699"/>
    </source>
</evidence>
<evidence type="ECO:0000256" key="2">
    <source>
        <dbReference type="ARBA" id="ARBA00022692"/>
    </source>
</evidence>
<dbReference type="PANTHER" id="PTHR10846:SF8">
    <property type="entry name" value="INNER MEMBRANE PROTEIN YRBG"/>
    <property type="match status" value="1"/>
</dbReference>
<dbReference type="PANTHER" id="PTHR10846">
    <property type="entry name" value="SODIUM/POTASSIUM/CALCIUM EXCHANGER"/>
    <property type="match status" value="1"/>
</dbReference>
<dbReference type="GO" id="GO:0005886">
    <property type="term" value="C:plasma membrane"/>
    <property type="evidence" value="ECO:0007669"/>
    <property type="project" value="TreeGrafter"/>
</dbReference>
<keyword evidence="8" id="KW-1185">Reference proteome</keyword>
<dbReference type="EMBL" id="JAEKPD010000007">
    <property type="protein sequence ID" value="MBJ3762809.1"/>
    <property type="molecule type" value="Genomic_DNA"/>
</dbReference>
<feature type="transmembrane region" description="Helical" evidence="5">
    <location>
        <begin position="76"/>
        <end position="94"/>
    </location>
</feature>
<protein>
    <submittedName>
        <fullName evidence="7">Calcium/sodium antiporter</fullName>
    </submittedName>
</protein>
<evidence type="ECO:0000313" key="8">
    <source>
        <dbReference type="Proteomes" id="UP000642488"/>
    </source>
</evidence>
<dbReference type="Proteomes" id="UP000642488">
    <property type="component" value="Unassembled WGS sequence"/>
</dbReference>
<dbReference type="InterPro" id="IPR004837">
    <property type="entry name" value="NaCa_Exmemb"/>
</dbReference>
<dbReference type="Gene3D" id="6.10.280.80">
    <property type="entry name" value="NCX, peripheral helical region"/>
    <property type="match status" value="1"/>
</dbReference>
<feature type="transmembrane region" description="Helical" evidence="5">
    <location>
        <begin position="166"/>
        <end position="193"/>
    </location>
</feature>
<feature type="domain" description="Sodium/calcium exchanger membrane region" evidence="6">
    <location>
        <begin position="170"/>
        <end position="311"/>
    </location>
</feature>
<keyword evidence="4 5" id="KW-0472">Membrane</keyword>
<sequence length="315" mass="31631">MTFLALGIGLVFLVAGGELLVRGAVALAARFGVSPLLIGLTVVGFGTSTPELVTSIQAALAGSPGIAVGNVVGSNIANILLILGVSAVLLPVIVSPAAFRRDGLALIAATIAVVILSQLGTLSRPVGLALIGGLIAYITLAYLGERTRTETAAPLPNMGDEPAQPGVLLSIVLAVGGIALTVWGASLLVGAAVALAERWGVSDAIIGLTIVAVGTSLPELVTSIMAALRRQGDLAFGNVVGSNIYNLLGILGTTALVKPIAMPDSIAAFDVWVMLAVTVALGWVAVTGWKITRGEGALLLAGYAGYLAFLVQGAV</sequence>
<dbReference type="NCBIfam" id="TIGR00367">
    <property type="entry name" value="calcium/sodium antiporter"/>
    <property type="match status" value="1"/>
</dbReference>
<reference evidence="7" key="1">
    <citation type="submission" date="2020-12" db="EMBL/GenBank/DDBJ databases">
        <title>Bacterial taxonomy.</title>
        <authorList>
            <person name="Pan X."/>
        </authorList>
    </citation>
    <scope>NUCLEOTIDE SEQUENCE</scope>
    <source>
        <strain evidence="7">KCTC 52957</strain>
    </source>
</reference>
<comment type="subcellular location">
    <subcellularLocation>
        <location evidence="1">Membrane</location>
        <topology evidence="1">Multi-pass membrane protein</topology>
    </subcellularLocation>
</comment>
<evidence type="ECO:0000256" key="1">
    <source>
        <dbReference type="ARBA" id="ARBA00004141"/>
    </source>
</evidence>
<evidence type="ECO:0000313" key="7">
    <source>
        <dbReference type="EMBL" id="MBJ3762809.1"/>
    </source>
</evidence>
<name>A0A934IJ03_9RHOB</name>
<dbReference type="AlphaFoldDB" id="A0A934IJ03"/>
<feature type="domain" description="Sodium/calcium exchanger membrane region" evidence="6">
    <location>
        <begin position="3"/>
        <end position="142"/>
    </location>
</feature>
<feature type="transmembrane region" description="Helical" evidence="5">
    <location>
        <begin position="269"/>
        <end position="289"/>
    </location>
</feature>
<comment type="caution">
    <text evidence="7">The sequence shown here is derived from an EMBL/GenBank/DDBJ whole genome shotgun (WGS) entry which is preliminary data.</text>
</comment>
<dbReference type="InterPro" id="IPR044880">
    <property type="entry name" value="NCX_ion-bd_dom_sf"/>
</dbReference>
<feature type="transmembrane region" description="Helical" evidence="5">
    <location>
        <begin position="103"/>
        <end position="120"/>
    </location>
</feature>
<dbReference type="GO" id="GO:0008273">
    <property type="term" value="F:calcium, potassium:sodium antiporter activity"/>
    <property type="evidence" value="ECO:0007669"/>
    <property type="project" value="TreeGrafter"/>
</dbReference>
<dbReference type="InterPro" id="IPR004481">
    <property type="entry name" value="K/Na/Ca-exchanger"/>
</dbReference>
<gene>
    <name evidence="7" type="ORF">ILP92_08630</name>
</gene>
<dbReference type="Gene3D" id="1.20.1420.30">
    <property type="entry name" value="NCX, central ion-binding region"/>
    <property type="match status" value="2"/>
</dbReference>
<dbReference type="Pfam" id="PF01699">
    <property type="entry name" value="Na_Ca_ex"/>
    <property type="match status" value="2"/>
</dbReference>
<feature type="transmembrane region" description="Helical" evidence="5">
    <location>
        <begin position="235"/>
        <end position="257"/>
    </location>
</feature>
<evidence type="ECO:0000256" key="3">
    <source>
        <dbReference type="ARBA" id="ARBA00022989"/>
    </source>
</evidence>